<dbReference type="Proteomes" id="UP000050741">
    <property type="component" value="Unassembled WGS sequence"/>
</dbReference>
<feature type="compositionally biased region" description="Basic and acidic residues" evidence="1">
    <location>
        <begin position="37"/>
        <end position="53"/>
    </location>
</feature>
<reference evidence="2" key="1">
    <citation type="submission" date="2014-05" db="EMBL/GenBank/DDBJ databases">
        <title>The genome and life-stage specific transcriptomes of Globodera pallida elucidate key aspects of plant parasitism by a cyst nematode.</title>
        <authorList>
            <person name="Cotton J.A."/>
            <person name="Lilley C.J."/>
            <person name="Jones L.M."/>
            <person name="Kikuchi T."/>
            <person name="Reid A.J."/>
            <person name="Thorpe P."/>
            <person name="Tsai I.J."/>
            <person name="Beasley H."/>
            <person name="Blok V."/>
            <person name="Cock P.J.A."/>
            <person name="Van den Akker S.E."/>
            <person name="Holroyd N."/>
            <person name="Hunt M."/>
            <person name="Mantelin S."/>
            <person name="Naghra H."/>
            <person name="Pain A."/>
            <person name="Palomares-Rius J.E."/>
            <person name="Zarowiecki M."/>
            <person name="Berriman M."/>
            <person name="Jones J.T."/>
            <person name="Urwin P.E."/>
        </authorList>
    </citation>
    <scope>NUCLEOTIDE SEQUENCE [LARGE SCALE GENOMIC DNA]</scope>
    <source>
        <strain evidence="2">Lindley</strain>
    </source>
</reference>
<dbReference type="WBParaSite" id="GPLIN_000800700">
    <property type="protein sequence ID" value="GPLIN_000800700"/>
    <property type="gene ID" value="GPLIN_000800700"/>
</dbReference>
<feature type="region of interest" description="Disordered" evidence="1">
    <location>
        <begin position="103"/>
        <end position="168"/>
    </location>
</feature>
<evidence type="ECO:0000313" key="3">
    <source>
        <dbReference type="WBParaSite" id="GPLIN_000800700"/>
    </source>
</evidence>
<sequence>MDAEGGGAKGRLREIYRLGSERGEGQLSATNLPYGISRERAGRGKRGRERECSPRPFAHVPHCQQQLAGRQRLTAWPIVAAAKRWSSGRADAEKCAAERKAERAAVGSGRNCSNSPPNTRSRKVQPPLILECRKGVPGSRRIRPPALAANPMAAPPHLCDSGTESDDDELELLDSSKCFDGANK</sequence>
<evidence type="ECO:0000256" key="1">
    <source>
        <dbReference type="SAM" id="MobiDB-lite"/>
    </source>
</evidence>
<dbReference type="AlphaFoldDB" id="A0A183C562"/>
<protein>
    <submittedName>
        <fullName evidence="3">Uncharacterized protein</fullName>
    </submittedName>
</protein>
<feature type="compositionally biased region" description="Polar residues" evidence="1">
    <location>
        <begin position="110"/>
        <end position="119"/>
    </location>
</feature>
<feature type="compositionally biased region" description="Low complexity" evidence="1">
    <location>
        <begin position="144"/>
        <end position="156"/>
    </location>
</feature>
<feature type="region of interest" description="Disordered" evidence="1">
    <location>
        <begin position="26"/>
        <end position="57"/>
    </location>
</feature>
<proteinExistence type="predicted"/>
<accession>A0A183C562</accession>
<reference evidence="3" key="2">
    <citation type="submission" date="2016-06" db="UniProtKB">
        <authorList>
            <consortium name="WormBaseParasite"/>
        </authorList>
    </citation>
    <scope>IDENTIFICATION</scope>
</reference>
<keyword evidence="2" id="KW-1185">Reference proteome</keyword>
<name>A0A183C562_GLOPA</name>
<organism evidence="2 3">
    <name type="scientific">Globodera pallida</name>
    <name type="common">Potato cyst nematode worm</name>
    <name type="synonym">Heterodera pallida</name>
    <dbReference type="NCBI Taxonomy" id="36090"/>
    <lineage>
        <taxon>Eukaryota</taxon>
        <taxon>Metazoa</taxon>
        <taxon>Ecdysozoa</taxon>
        <taxon>Nematoda</taxon>
        <taxon>Chromadorea</taxon>
        <taxon>Rhabditida</taxon>
        <taxon>Tylenchina</taxon>
        <taxon>Tylenchomorpha</taxon>
        <taxon>Tylenchoidea</taxon>
        <taxon>Heteroderidae</taxon>
        <taxon>Heteroderinae</taxon>
        <taxon>Globodera</taxon>
    </lineage>
</organism>
<evidence type="ECO:0000313" key="2">
    <source>
        <dbReference type="Proteomes" id="UP000050741"/>
    </source>
</evidence>